<evidence type="ECO:0000313" key="1">
    <source>
        <dbReference type="EMBL" id="RNF08967.1"/>
    </source>
</evidence>
<dbReference type="Proteomes" id="UP000283634">
    <property type="component" value="Unassembled WGS sequence"/>
</dbReference>
<reference evidence="1 2" key="1">
    <citation type="journal article" date="2018" name="BMC Genomics">
        <title>Genomic comparison of Trypanosoma conorhini and Trypanosoma rangeli to Trypanosoma cruzi strains of high and low virulence.</title>
        <authorList>
            <person name="Bradwell K.R."/>
            <person name="Koparde V.N."/>
            <person name="Matveyev A.V."/>
            <person name="Serrano M.G."/>
            <person name="Alves J.M."/>
            <person name="Parikh H."/>
            <person name="Huang B."/>
            <person name="Lee V."/>
            <person name="Espinosa-Alvarez O."/>
            <person name="Ortiz P.A."/>
            <person name="Costa-Martins A.G."/>
            <person name="Teixeira M.M."/>
            <person name="Buck G.A."/>
        </authorList>
    </citation>
    <scope>NUCLEOTIDE SEQUENCE [LARGE SCALE GENOMIC DNA]</scope>
    <source>
        <strain evidence="1 2">AM80</strain>
    </source>
</reference>
<evidence type="ECO:0000313" key="2">
    <source>
        <dbReference type="Proteomes" id="UP000283634"/>
    </source>
</evidence>
<accession>A0A3S5IRU9</accession>
<dbReference type="AlphaFoldDB" id="A0A3S5IRU9"/>
<dbReference type="RefSeq" id="XP_029240710.1">
    <property type="nucleotide sequence ID" value="XM_029379379.1"/>
</dbReference>
<dbReference type="VEuPathDB" id="TriTrypDB:TRSC58_01002"/>
<sequence length="755" mass="82084">MAQLKRQAVLNKEGALVRVPQNGAQGSMLAGGLNIGNETIMDRSVNVSRRIQHDTADIPQIFALSQTAQKSLTDTTEVHSRAVKRDASGALIVSNQDVTDMLGHSLIDLESLQLLKTLVLTTVRWGPRVGMTRQHFYSAIMAFLGTPGVSVDDNTLQRHHRALFDVLVQDIASASSDGNKLAALALLGQLLHFSPQLCEMLCISSTGDGTNPQLMTCITSAFQAIDESISAFLAHGGTEVASILWLAQIVFDLLMIISQQHAVQLIQINALSRCIAMKVWRTSARIVLGHTSSHGGTDAYGSENIEVYREVIKSVFLYTIRWFNGVLSALDNSEAALMPIAEFVRTNQLLFQSVLGSPYLDVHRQYVDPLTLGLFVEIGGMLYRLSCSPLVDECRALVHLFALTDLLALLTKSEFVESPIFVTDTATTLMSVASPLGVGQTASLPSPTQRQQISIAVQNILRFLLRAENLSALFAAWGENGFAATNADGTGREEHAPRLCDDSQSKELMVTITKQVVVTMENAYYSGVVQAVHFIPHIVSLHSLVLFLHAFLLLDRAAHVRDARSQWGPIVHALEEAQRVVNLWKAFHSDYIKGVRVSQASDGRWSVAAPSISNRSIYPSISARPQDDGHSTNIYQQLLDTPPQISLKRVTDSSVDGSFTNQISTVTLGDVGSGRMPLGKMGDAGSLALDAVTFPPAAGDVSIGALVEPTRRSEMVQSDEVWGAFPARDEVLSMESFLRQVKVAISNALRVASHT</sequence>
<proteinExistence type="predicted"/>
<keyword evidence="2" id="KW-1185">Reference proteome</keyword>
<dbReference type="EMBL" id="MKGL01000056">
    <property type="protein sequence ID" value="RNF08967.1"/>
    <property type="molecule type" value="Genomic_DNA"/>
</dbReference>
<comment type="caution">
    <text evidence="1">The sequence shown here is derived from an EMBL/GenBank/DDBJ whole genome shotgun (WGS) entry which is preliminary data.</text>
</comment>
<protein>
    <submittedName>
        <fullName evidence="1">Uncharacterized protein</fullName>
    </submittedName>
</protein>
<organism evidence="1 2">
    <name type="scientific">Trypanosoma rangeli</name>
    <dbReference type="NCBI Taxonomy" id="5698"/>
    <lineage>
        <taxon>Eukaryota</taxon>
        <taxon>Discoba</taxon>
        <taxon>Euglenozoa</taxon>
        <taxon>Kinetoplastea</taxon>
        <taxon>Metakinetoplastina</taxon>
        <taxon>Trypanosomatida</taxon>
        <taxon>Trypanosomatidae</taxon>
        <taxon>Trypanosoma</taxon>
        <taxon>Herpetosoma</taxon>
    </lineage>
</organism>
<dbReference type="OrthoDB" id="246429at2759"/>
<name>A0A3S5IRU9_TRYRA</name>
<dbReference type="GeneID" id="40326308"/>
<gene>
    <name evidence="1" type="ORF">TraAM80_02375</name>
</gene>